<protein>
    <submittedName>
        <fullName evidence="1">Uncharacterized protein</fullName>
    </submittedName>
</protein>
<feature type="non-terminal residue" evidence="1">
    <location>
        <position position="1"/>
    </location>
</feature>
<proteinExistence type="predicted"/>
<sequence length="199" mass="21075">VGLPTVRVTCDVSPSAEDTLRRLGYGSPRGGPSNGIKGNRFGGGSGTIGATATPVEWTTVLPPNGDDDAVEPPWLDSLGTAVTVREEGTYLVSWSISWTSDSEQAYSMAVGNIEWDEAITYLHVRSAKTGEDTQVGGKSHAIEVNEVKSSLVFPATAIYLYSGDAILTMVEKNLPGGSVNSSDGTWTVDDDSWLNLMAF</sequence>
<evidence type="ECO:0000313" key="1">
    <source>
        <dbReference type="EMBL" id="SVB30008.1"/>
    </source>
</evidence>
<name>A0A382CV24_9ZZZZ</name>
<dbReference type="AlphaFoldDB" id="A0A382CV24"/>
<dbReference type="EMBL" id="UINC01036283">
    <property type="protein sequence ID" value="SVB30008.1"/>
    <property type="molecule type" value="Genomic_DNA"/>
</dbReference>
<gene>
    <name evidence="1" type="ORF">METZ01_LOCUS182862</name>
</gene>
<organism evidence="1">
    <name type="scientific">marine metagenome</name>
    <dbReference type="NCBI Taxonomy" id="408172"/>
    <lineage>
        <taxon>unclassified sequences</taxon>
        <taxon>metagenomes</taxon>
        <taxon>ecological metagenomes</taxon>
    </lineage>
</organism>
<reference evidence="1" key="1">
    <citation type="submission" date="2018-05" db="EMBL/GenBank/DDBJ databases">
        <authorList>
            <person name="Lanie J.A."/>
            <person name="Ng W.-L."/>
            <person name="Kazmierczak K.M."/>
            <person name="Andrzejewski T.M."/>
            <person name="Davidsen T.M."/>
            <person name="Wayne K.J."/>
            <person name="Tettelin H."/>
            <person name="Glass J.I."/>
            <person name="Rusch D."/>
            <person name="Podicherti R."/>
            <person name="Tsui H.-C.T."/>
            <person name="Winkler M.E."/>
        </authorList>
    </citation>
    <scope>NUCLEOTIDE SEQUENCE</scope>
</reference>
<accession>A0A382CV24</accession>